<keyword evidence="9" id="KW-1185">Reference proteome</keyword>
<feature type="DNA-binding region" description="H-T-H motif" evidence="6">
    <location>
        <begin position="20"/>
        <end position="39"/>
    </location>
</feature>
<keyword evidence="2 6" id="KW-0547">Nucleotide-binding</keyword>
<dbReference type="Gene3D" id="2.30.30.100">
    <property type="match status" value="1"/>
</dbReference>
<feature type="binding site" evidence="6">
    <location>
        <position position="186"/>
    </location>
    <ligand>
        <name>biotin</name>
        <dbReference type="ChEBI" id="CHEBI:57586"/>
    </ligand>
</feature>
<keyword evidence="1 6" id="KW-0436">Ligase</keyword>
<dbReference type="CDD" id="cd00090">
    <property type="entry name" value="HTH_ARSR"/>
    <property type="match status" value="1"/>
</dbReference>
<keyword evidence="6" id="KW-0678">Repressor</keyword>
<dbReference type="Pfam" id="PF08279">
    <property type="entry name" value="HTH_11"/>
    <property type="match status" value="1"/>
</dbReference>
<comment type="caution">
    <text evidence="8">The sequence shown here is derived from an EMBL/GenBank/DDBJ whole genome shotgun (WGS) entry which is preliminary data.</text>
</comment>
<dbReference type="PANTHER" id="PTHR12835">
    <property type="entry name" value="BIOTIN PROTEIN LIGASE"/>
    <property type="match status" value="1"/>
</dbReference>
<dbReference type="EC" id="6.3.4.15" evidence="6"/>
<dbReference type="Proteomes" id="UP000659344">
    <property type="component" value="Unassembled WGS sequence"/>
</dbReference>
<dbReference type="RefSeq" id="WP_268238727.1">
    <property type="nucleotide sequence ID" value="NZ_BMFT01000001.1"/>
</dbReference>
<dbReference type="SUPFAM" id="SSF55681">
    <property type="entry name" value="Class II aaRS and biotin synthetases"/>
    <property type="match status" value="1"/>
</dbReference>
<dbReference type="InterPro" id="IPR003142">
    <property type="entry name" value="BPL_C"/>
</dbReference>
<name>A0ABQ1YH78_9BACL</name>
<evidence type="ECO:0000256" key="2">
    <source>
        <dbReference type="ARBA" id="ARBA00022741"/>
    </source>
</evidence>
<dbReference type="NCBIfam" id="TIGR00121">
    <property type="entry name" value="birA_ligase"/>
    <property type="match status" value="1"/>
</dbReference>
<dbReference type="Pfam" id="PF03099">
    <property type="entry name" value="BPL_LplA_LipB"/>
    <property type="match status" value="1"/>
</dbReference>
<comment type="function">
    <text evidence="6">Acts both as a biotin--[acetyl-CoA-carboxylase] ligase and a repressor.</text>
</comment>
<evidence type="ECO:0000256" key="4">
    <source>
        <dbReference type="ARBA" id="ARBA00023125"/>
    </source>
</evidence>
<dbReference type="Gene3D" id="1.10.10.10">
    <property type="entry name" value="Winged helix-like DNA-binding domain superfamily/Winged helix DNA-binding domain"/>
    <property type="match status" value="1"/>
</dbReference>
<evidence type="ECO:0000256" key="1">
    <source>
        <dbReference type="ARBA" id="ARBA00022598"/>
    </source>
</evidence>
<dbReference type="InterPro" id="IPR004143">
    <property type="entry name" value="BPL_LPL_catalytic"/>
</dbReference>
<reference evidence="9" key="1">
    <citation type="journal article" date="2019" name="Int. J. Syst. Evol. Microbiol.">
        <title>The Global Catalogue of Microorganisms (GCM) 10K type strain sequencing project: providing services to taxonomists for standard genome sequencing and annotation.</title>
        <authorList>
            <consortium name="The Broad Institute Genomics Platform"/>
            <consortium name="The Broad Institute Genome Sequencing Center for Infectious Disease"/>
            <person name="Wu L."/>
            <person name="Ma J."/>
        </authorList>
    </citation>
    <scope>NUCLEOTIDE SEQUENCE [LARGE SCALE GENOMIC DNA]</scope>
    <source>
        <strain evidence="9">CGMCC 1.12769</strain>
    </source>
</reference>
<keyword evidence="3 6" id="KW-0067">ATP-binding</keyword>
<evidence type="ECO:0000259" key="7">
    <source>
        <dbReference type="PROSITE" id="PS51733"/>
    </source>
</evidence>
<keyword evidence="4 6" id="KW-0238">DNA-binding</keyword>
<dbReference type="CDD" id="cd16442">
    <property type="entry name" value="BPL"/>
    <property type="match status" value="1"/>
</dbReference>
<evidence type="ECO:0000313" key="8">
    <source>
        <dbReference type="EMBL" id="GGH24181.1"/>
    </source>
</evidence>
<dbReference type="InterPro" id="IPR013196">
    <property type="entry name" value="HTH_11"/>
</dbReference>
<dbReference type="PROSITE" id="PS51733">
    <property type="entry name" value="BPL_LPL_CATALYTIC"/>
    <property type="match status" value="1"/>
</dbReference>
<dbReference type="HAMAP" id="MF_00978">
    <property type="entry name" value="Bifunct_BirA"/>
    <property type="match status" value="1"/>
</dbReference>
<keyword evidence="6" id="KW-0805">Transcription regulation</keyword>
<dbReference type="InterPro" id="IPR008988">
    <property type="entry name" value="Transcriptional_repressor_C"/>
</dbReference>
<dbReference type="InterPro" id="IPR030855">
    <property type="entry name" value="Bifunct_BirA"/>
</dbReference>
<sequence>MEDNKLLDMLMQTPGEYISGEEISRRLGISRTAVWKQINKLRLEGYEFEAISRRGYRLVSKPDKLEYTDVIKALKTNSFGQRLKLIDVTTSTQEEMRLLAEQGAPSGSLIIAEEQTSGRGRHGRKWLSPAGKGIWMSLLLRPELPLSCAPQLTLLCAVAVCRAIRAVTGVNTGIKWPNDLLVDGRKVCGILIESVGEDELIRYCVAGMGIDVNLGIEDYPADLKGIASSLKIESGRDCDRALLIGAVMNEFEKLYELYLEQGFTPIGHLWEALSVTIGKKITVKTARGEIQGTADGLDPSGALILKSNDGQNINIFSGEVQLG</sequence>
<proteinExistence type="inferred from homology"/>
<feature type="domain" description="BPL/LPL catalytic" evidence="7">
    <location>
        <begin position="68"/>
        <end position="259"/>
    </location>
</feature>
<dbReference type="InterPro" id="IPR011991">
    <property type="entry name" value="ArsR-like_HTH"/>
</dbReference>
<gene>
    <name evidence="6 8" type="primary">birA</name>
    <name evidence="8" type="ORF">GCM10008013_23800</name>
</gene>
<dbReference type="Gene3D" id="3.30.930.10">
    <property type="entry name" value="Bira Bifunctional Protein, Domain 2"/>
    <property type="match status" value="1"/>
</dbReference>
<accession>A0ABQ1YH78</accession>
<dbReference type="Pfam" id="PF02237">
    <property type="entry name" value="BPL_C"/>
    <property type="match status" value="1"/>
</dbReference>
<feature type="binding site" evidence="6">
    <location>
        <begin position="119"/>
        <end position="121"/>
    </location>
    <ligand>
        <name>biotin</name>
        <dbReference type="ChEBI" id="CHEBI:57586"/>
    </ligand>
</feature>
<evidence type="ECO:0000256" key="6">
    <source>
        <dbReference type="HAMAP-Rule" id="MF_00978"/>
    </source>
</evidence>
<feature type="binding site" evidence="6">
    <location>
        <position position="115"/>
    </location>
    <ligand>
        <name>biotin</name>
        <dbReference type="ChEBI" id="CHEBI:57586"/>
    </ligand>
</feature>
<dbReference type="InterPro" id="IPR004408">
    <property type="entry name" value="Biotin_CoA_COase_ligase"/>
</dbReference>
<dbReference type="PANTHER" id="PTHR12835:SF5">
    <property type="entry name" value="BIOTIN--PROTEIN LIGASE"/>
    <property type="match status" value="1"/>
</dbReference>
<comment type="similarity">
    <text evidence="6">Belongs to the biotin--protein ligase family.</text>
</comment>
<evidence type="ECO:0000313" key="9">
    <source>
        <dbReference type="Proteomes" id="UP000659344"/>
    </source>
</evidence>
<organism evidence="8 9">
    <name type="scientific">Paenibacillus segetis</name>
    <dbReference type="NCBI Taxonomy" id="1325360"/>
    <lineage>
        <taxon>Bacteria</taxon>
        <taxon>Bacillati</taxon>
        <taxon>Bacillota</taxon>
        <taxon>Bacilli</taxon>
        <taxon>Bacillales</taxon>
        <taxon>Paenibacillaceae</taxon>
        <taxon>Paenibacillus</taxon>
    </lineage>
</organism>
<evidence type="ECO:0000256" key="5">
    <source>
        <dbReference type="ARBA" id="ARBA00023267"/>
    </source>
</evidence>
<dbReference type="SUPFAM" id="SSF46785">
    <property type="entry name" value="Winged helix' DNA-binding domain"/>
    <property type="match status" value="1"/>
</dbReference>
<dbReference type="GO" id="GO:0016874">
    <property type="term" value="F:ligase activity"/>
    <property type="evidence" value="ECO:0007669"/>
    <property type="project" value="UniProtKB-KW"/>
</dbReference>
<dbReference type="InterPro" id="IPR045864">
    <property type="entry name" value="aa-tRNA-synth_II/BPL/LPL"/>
</dbReference>
<dbReference type="InterPro" id="IPR036390">
    <property type="entry name" value="WH_DNA-bd_sf"/>
</dbReference>
<protein>
    <recommendedName>
        <fullName evidence="6">Bifunctional ligase/repressor BirA</fullName>
    </recommendedName>
    <alternativeName>
        <fullName evidence="6">Biotin--[acetyl-CoA-carboxylase] ligase</fullName>
        <ecNumber evidence="6">6.3.4.15</ecNumber>
    </alternativeName>
    <alternativeName>
        <fullName evidence="6">Biotin--protein ligase</fullName>
    </alternativeName>
    <alternativeName>
        <fullName evidence="6">Biotin-[acetyl-CoA carboxylase] synthetase</fullName>
    </alternativeName>
</protein>
<evidence type="ECO:0000256" key="3">
    <source>
        <dbReference type="ARBA" id="ARBA00022840"/>
    </source>
</evidence>
<dbReference type="EMBL" id="BMFT01000001">
    <property type="protein sequence ID" value="GGH24181.1"/>
    <property type="molecule type" value="Genomic_DNA"/>
</dbReference>
<dbReference type="InterPro" id="IPR036388">
    <property type="entry name" value="WH-like_DNA-bd_sf"/>
</dbReference>
<keyword evidence="5 6" id="KW-0092">Biotin</keyword>
<comment type="caution">
    <text evidence="6">Lacks conserved residue(s) required for the propagation of feature annotation.</text>
</comment>
<dbReference type="SUPFAM" id="SSF50037">
    <property type="entry name" value="C-terminal domain of transcriptional repressors"/>
    <property type="match status" value="1"/>
</dbReference>
<keyword evidence="6" id="KW-0804">Transcription</keyword>
<comment type="catalytic activity">
    <reaction evidence="6">
        <text>biotin + L-lysyl-[protein] + ATP = N(6)-biotinyl-L-lysyl-[protein] + AMP + diphosphate + H(+)</text>
        <dbReference type="Rhea" id="RHEA:11756"/>
        <dbReference type="Rhea" id="RHEA-COMP:9752"/>
        <dbReference type="Rhea" id="RHEA-COMP:10505"/>
        <dbReference type="ChEBI" id="CHEBI:15378"/>
        <dbReference type="ChEBI" id="CHEBI:29969"/>
        <dbReference type="ChEBI" id="CHEBI:30616"/>
        <dbReference type="ChEBI" id="CHEBI:33019"/>
        <dbReference type="ChEBI" id="CHEBI:57586"/>
        <dbReference type="ChEBI" id="CHEBI:83144"/>
        <dbReference type="ChEBI" id="CHEBI:456215"/>
        <dbReference type="EC" id="6.3.4.15"/>
    </reaction>
</comment>